<reference evidence="4" key="1">
    <citation type="submission" date="2017-02" db="UniProtKB">
        <authorList>
            <consortium name="WormBaseParasite"/>
        </authorList>
    </citation>
    <scope>IDENTIFICATION</scope>
</reference>
<gene>
    <name evidence="2" type="ORF">ASIM_LOCUS6636</name>
</gene>
<proteinExistence type="predicted"/>
<evidence type="ECO:0000313" key="3">
    <source>
        <dbReference type="Proteomes" id="UP000267096"/>
    </source>
</evidence>
<dbReference type="EMBL" id="UYRR01014712">
    <property type="protein sequence ID" value="VDK27431.1"/>
    <property type="molecule type" value="Genomic_DNA"/>
</dbReference>
<evidence type="ECO:0000256" key="1">
    <source>
        <dbReference type="SAM" id="MobiDB-lite"/>
    </source>
</evidence>
<name>A0A0M3JGU8_ANISI</name>
<organism evidence="4">
    <name type="scientific">Anisakis simplex</name>
    <name type="common">Herring worm</name>
    <dbReference type="NCBI Taxonomy" id="6269"/>
    <lineage>
        <taxon>Eukaryota</taxon>
        <taxon>Metazoa</taxon>
        <taxon>Ecdysozoa</taxon>
        <taxon>Nematoda</taxon>
        <taxon>Chromadorea</taxon>
        <taxon>Rhabditida</taxon>
        <taxon>Spirurina</taxon>
        <taxon>Ascaridomorpha</taxon>
        <taxon>Ascaridoidea</taxon>
        <taxon>Anisakidae</taxon>
        <taxon>Anisakis</taxon>
        <taxon>Anisakis simplex complex</taxon>
    </lineage>
</organism>
<sequence>MMMIEGFGCSGSKASDKNNERDLRETARVRQDSRDAVEDREEGVRRGGRQEAHSRDVSIPMVSAREG</sequence>
<keyword evidence="3" id="KW-1185">Reference proteome</keyword>
<evidence type="ECO:0000313" key="2">
    <source>
        <dbReference type="EMBL" id="VDK27431.1"/>
    </source>
</evidence>
<evidence type="ECO:0000313" key="4">
    <source>
        <dbReference type="WBParaSite" id="ASIM_0000685601-mRNA-1"/>
    </source>
</evidence>
<accession>A0A0M3JGU8</accession>
<dbReference type="WBParaSite" id="ASIM_0000685601-mRNA-1">
    <property type="protein sequence ID" value="ASIM_0000685601-mRNA-1"/>
    <property type="gene ID" value="ASIM_0000685601"/>
</dbReference>
<protein>
    <submittedName>
        <fullName evidence="2 4">Uncharacterized protein</fullName>
    </submittedName>
</protein>
<reference evidence="2 3" key="2">
    <citation type="submission" date="2018-11" db="EMBL/GenBank/DDBJ databases">
        <authorList>
            <consortium name="Pathogen Informatics"/>
        </authorList>
    </citation>
    <scope>NUCLEOTIDE SEQUENCE [LARGE SCALE GENOMIC DNA]</scope>
</reference>
<dbReference type="Proteomes" id="UP000267096">
    <property type="component" value="Unassembled WGS sequence"/>
</dbReference>
<feature type="region of interest" description="Disordered" evidence="1">
    <location>
        <begin position="1"/>
        <end position="67"/>
    </location>
</feature>
<dbReference type="AlphaFoldDB" id="A0A0M3JGU8"/>
<feature type="compositionally biased region" description="Basic and acidic residues" evidence="1">
    <location>
        <begin position="14"/>
        <end position="56"/>
    </location>
</feature>